<evidence type="ECO:0000256" key="4">
    <source>
        <dbReference type="ARBA" id="ARBA00022847"/>
    </source>
</evidence>
<feature type="transmembrane region" description="Helical" evidence="7">
    <location>
        <begin position="363"/>
        <end position="382"/>
    </location>
</feature>
<feature type="transmembrane region" description="Helical" evidence="7">
    <location>
        <begin position="21"/>
        <end position="41"/>
    </location>
</feature>
<keyword evidence="9" id="KW-1185">Reference proteome</keyword>
<evidence type="ECO:0000256" key="1">
    <source>
        <dbReference type="ARBA" id="ARBA00004141"/>
    </source>
</evidence>
<accession>A0ABV9KZ36</accession>
<feature type="transmembrane region" description="Helical" evidence="7">
    <location>
        <begin position="162"/>
        <end position="181"/>
    </location>
</feature>
<proteinExistence type="predicted"/>
<dbReference type="Pfam" id="PF01566">
    <property type="entry name" value="Nramp"/>
    <property type="match status" value="1"/>
</dbReference>
<keyword evidence="6 7" id="KW-0472">Membrane</keyword>
<name>A0ABV9KZ36_9BACT</name>
<feature type="transmembrane region" description="Helical" evidence="7">
    <location>
        <begin position="134"/>
        <end position="153"/>
    </location>
</feature>
<feature type="transmembrane region" description="Helical" evidence="7">
    <location>
        <begin position="402"/>
        <end position="423"/>
    </location>
</feature>
<dbReference type="PRINTS" id="PR00447">
    <property type="entry name" value="NATRESASSCMP"/>
</dbReference>
<feature type="transmembrane region" description="Helical" evidence="7">
    <location>
        <begin position="250"/>
        <end position="272"/>
    </location>
</feature>
<evidence type="ECO:0000313" key="8">
    <source>
        <dbReference type="EMBL" id="MFC4675347.1"/>
    </source>
</evidence>
<dbReference type="EMBL" id="JBHSGN010000095">
    <property type="protein sequence ID" value="MFC4675347.1"/>
    <property type="molecule type" value="Genomic_DNA"/>
</dbReference>
<keyword evidence="4" id="KW-0769">Symport</keyword>
<dbReference type="RefSeq" id="WP_291111889.1">
    <property type="nucleotide sequence ID" value="NZ_JBHSGN010000095.1"/>
</dbReference>
<feature type="transmembrane region" description="Helical" evidence="7">
    <location>
        <begin position="340"/>
        <end position="357"/>
    </location>
</feature>
<reference evidence="9" key="1">
    <citation type="journal article" date="2019" name="Int. J. Syst. Evol. Microbiol.">
        <title>The Global Catalogue of Microorganisms (GCM) 10K type strain sequencing project: providing services to taxonomists for standard genome sequencing and annotation.</title>
        <authorList>
            <consortium name="The Broad Institute Genomics Platform"/>
            <consortium name="The Broad Institute Genome Sequencing Center for Infectious Disease"/>
            <person name="Wu L."/>
            <person name="Ma J."/>
        </authorList>
    </citation>
    <scope>NUCLEOTIDE SEQUENCE [LARGE SCALE GENOMIC DNA]</scope>
    <source>
        <strain evidence="9">CCUG 66188</strain>
    </source>
</reference>
<feature type="transmembrane region" description="Helical" evidence="7">
    <location>
        <begin position="104"/>
        <end position="128"/>
    </location>
</feature>
<dbReference type="NCBIfam" id="NF037982">
    <property type="entry name" value="Nramp_1"/>
    <property type="match status" value="1"/>
</dbReference>
<organism evidence="8 9">
    <name type="scientific">Dysgonomonas termitidis</name>
    <dbReference type="NCBI Taxonomy" id="1516126"/>
    <lineage>
        <taxon>Bacteria</taxon>
        <taxon>Pseudomonadati</taxon>
        <taxon>Bacteroidota</taxon>
        <taxon>Bacteroidia</taxon>
        <taxon>Bacteroidales</taxon>
        <taxon>Dysgonomonadaceae</taxon>
        <taxon>Dysgonomonas</taxon>
    </lineage>
</organism>
<protein>
    <submittedName>
        <fullName evidence="8">Nramp family divalent metal transporter</fullName>
    </submittedName>
</protein>
<evidence type="ECO:0000256" key="3">
    <source>
        <dbReference type="ARBA" id="ARBA00022692"/>
    </source>
</evidence>
<evidence type="ECO:0000256" key="6">
    <source>
        <dbReference type="ARBA" id="ARBA00023136"/>
    </source>
</evidence>
<dbReference type="Proteomes" id="UP001596023">
    <property type="component" value="Unassembled WGS sequence"/>
</dbReference>
<evidence type="ECO:0000256" key="2">
    <source>
        <dbReference type="ARBA" id="ARBA00022448"/>
    </source>
</evidence>
<feature type="transmembrane region" description="Helical" evidence="7">
    <location>
        <begin position="292"/>
        <end position="319"/>
    </location>
</feature>
<dbReference type="InterPro" id="IPR001046">
    <property type="entry name" value="NRAMP_fam"/>
</dbReference>
<sequence>MKNLFKKIKKDYNTINPKQKSGLLEVLKYIGPGLLVTVGFIDPGNWASNFAAGSEFGYALLWVVTLSTIMLIILQHNVAHLGIVTGLCLSEAANKYLPKTGSRIVLWSAIGASISTSLAEILGGAIALNMLFDVPVKIGAVFVAVFVFIMMFSNSYKKIERYIIFFVSMIGLSFIYELFLVDIEWGEAAKAWVVPSVPEGSMLIIMSVLGAVVMPHNLFLHSEVIQSRQWNLQDEKVMEKQLKYEFFDTFFSMLIGWAINSAMILLAASTFFKQGIVVDDLQQAHSLLQPLLGSNAVVIFAVALLLAGISSSMTSGIAAGSIFAGMYNEPYNIKDIHSRMGILISLGTALLIIFMIGDPFKGLIISQAILSMQLPVTVFLQVRLTSSKKVMGKYANSLRTKIWLYGIASIVTFLNILLLASFFTDIKL</sequence>
<comment type="subcellular location">
    <subcellularLocation>
        <location evidence="1">Membrane</location>
        <topology evidence="1">Multi-pass membrane protein</topology>
    </subcellularLocation>
</comment>
<feature type="transmembrane region" description="Helical" evidence="7">
    <location>
        <begin position="56"/>
        <end position="74"/>
    </location>
</feature>
<keyword evidence="3 7" id="KW-0812">Transmembrane</keyword>
<keyword evidence="2" id="KW-0813">Transport</keyword>
<comment type="caution">
    <text evidence="8">The sequence shown here is derived from an EMBL/GenBank/DDBJ whole genome shotgun (WGS) entry which is preliminary data.</text>
</comment>
<evidence type="ECO:0000313" key="9">
    <source>
        <dbReference type="Proteomes" id="UP001596023"/>
    </source>
</evidence>
<evidence type="ECO:0000256" key="5">
    <source>
        <dbReference type="ARBA" id="ARBA00022989"/>
    </source>
</evidence>
<gene>
    <name evidence="8" type="ORF">ACFO6W_16765</name>
</gene>
<dbReference type="PANTHER" id="PTHR11706:SF33">
    <property type="entry name" value="NATURAL RESISTANCE-ASSOCIATED MACROPHAGE PROTEIN 2"/>
    <property type="match status" value="1"/>
</dbReference>
<feature type="transmembrane region" description="Helical" evidence="7">
    <location>
        <begin position="201"/>
        <end position="220"/>
    </location>
</feature>
<evidence type="ECO:0000256" key="7">
    <source>
        <dbReference type="SAM" id="Phobius"/>
    </source>
</evidence>
<keyword evidence="5 7" id="KW-1133">Transmembrane helix</keyword>
<dbReference type="PANTHER" id="PTHR11706">
    <property type="entry name" value="SOLUTE CARRIER PROTEIN FAMILY 11 MEMBER"/>
    <property type="match status" value="1"/>
</dbReference>